<evidence type="ECO:0000313" key="11">
    <source>
        <dbReference type="Proteomes" id="UP001229421"/>
    </source>
</evidence>
<keyword evidence="5" id="KW-0378">Hydrolase</keyword>
<evidence type="ECO:0000256" key="5">
    <source>
        <dbReference type="ARBA" id="ARBA00022801"/>
    </source>
</evidence>
<dbReference type="PRINTS" id="PR00190">
    <property type="entry name" value="ACTIN"/>
</dbReference>
<dbReference type="InterPro" id="IPR004001">
    <property type="entry name" value="Actin_CS"/>
</dbReference>
<accession>A0AAD8PBB8</accession>
<dbReference type="GO" id="GO:0048767">
    <property type="term" value="P:root hair elongation"/>
    <property type="evidence" value="ECO:0007669"/>
    <property type="project" value="UniProtKB-ARBA"/>
</dbReference>
<dbReference type="GO" id="GO:0005524">
    <property type="term" value="F:ATP binding"/>
    <property type="evidence" value="ECO:0007669"/>
    <property type="project" value="UniProtKB-KW"/>
</dbReference>
<dbReference type="FunFam" id="3.30.420.40:FF:000058">
    <property type="entry name" value="Putative actin-related protein 5"/>
    <property type="match status" value="1"/>
</dbReference>
<evidence type="ECO:0008006" key="12">
    <source>
        <dbReference type="Google" id="ProtNLM"/>
    </source>
</evidence>
<evidence type="ECO:0000256" key="6">
    <source>
        <dbReference type="ARBA" id="ARBA00022840"/>
    </source>
</evidence>
<dbReference type="InterPro" id="IPR004000">
    <property type="entry name" value="Actin"/>
</dbReference>
<evidence type="ECO:0000256" key="3">
    <source>
        <dbReference type="ARBA" id="ARBA00022490"/>
    </source>
</evidence>
<evidence type="ECO:0000256" key="9">
    <source>
        <dbReference type="RuleBase" id="RU000487"/>
    </source>
</evidence>
<dbReference type="EMBL" id="JAUHHV010000001">
    <property type="protein sequence ID" value="KAK1439411.1"/>
    <property type="molecule type" value="Genomic_DNA"/>
</dbReference>
<evidence type="ECO:0000256" key="4">
    <source>
        <dbReference type="ARBA" id="ARBA00022741"/>
    </source>
</evidence>
<dbReference type="SMART" id="SM00268">
    <property type="entry name" value="ACTIN"/>
    <property type="match status" value="1"/>
</dbReference>
<keyword evidence="4" id="KW-0547">Nucleotide-binding</keyword>
<keyword evidence="7" id="KW-0206">Cytoskeleton</keyword>
<dbReference type="FunFam" id="3.30.420.40:FF:000404">
    <property type="entry name" value="Major actin"/>
    <property type="match status" value="1"/>
</dbReference>
<proteinExistence type="inferred from homology"/>
<comment type="catalytic activity">
    <reaction evidence="8">
        <text>ATP + H2O = ADP + phosphate + H(+)</text>
        <dbReference type="Rhea" id="RHEA:13065"/>
        <dbReference type="ChEBI" id="CHEBI:15377"/>
        <dbReference type="ChEBI" id="CHEBI:15378"/>
        <dbReference type="ChEBI" id="CHEBI:30616"/>
        <dbReference type="ChEBI" id="CHEBI:43474"/>
        <dbReference type="ChEBI" id="CHEBI:456216"/>
    </reaction>
</comment>
<protein>
    <recommendedName>
        <fullName evidence="12">Actin</fullName>
    </recommendedName>
</protein>
<dbReference type="Gene3D" id="3.30.420.40">
    <property type="match status" value="2"/>
</dbReference>
<dbReference type="PROSITE" id="PS00432">
    <property type="entry name" value="ACTINS_2"/>
    <property type="match status" value="1"/>
</dbReference>
<dbReference type="InterPro" id="IPR043129">
    <property type="entry name" value="ATPase_NBD"/>
</dbReference>
<comment type="subcellular location">
    <subcellularLocation>
        <location evidence="1">Cytoplasm</location>
        <location evidence="1">Cytoskeleton</location>
    </subcellularLocation>
</comment>
<evidence type="ECO:0000256" key="7">
    <source>
        <dbReference type="ARBA" id="ARBA00023212"/>
    </source>
</evidence>
<reference evidence="10" key="1">
    <citation type="journal article" date="2023" name="bioRxiv">
        <title>Improved chromosome-level genome assembly for marigold (Tagetes erecta).</title>
        <authorList>
            <person name="Jiang F."/>
            <person name="Yuan L."/>
            <person name="Wang S."/>
            <person name="Wang H."/>
            <person name="Xu D."/>
            <person name="Wang A."/>
            <person name="Fan W."/>
        </authorList>
    </citation>
    <scope>NUCLEOTIDE SEQUENCE</scope>
    <source>
        <strain evidence="10">WSJ</strain>
        <tissue evidence="10">Leaf</tissue>
    </source>
</reference>
<dbReference type="PANTHER" id="PTHR11937">
    <property type="entry name" value="ACTIN"/>
    <property type="match status" value="1"/>
</dbReference>
<dbReference type="PROSITE" id="PS00406">
    <property type="entry name" value="ACTINS_1"/>
    <property type="match status" value="1"/>
</dbReference>
<comment type="caution">
    <text evidence="10">The sequence shown here is derived from an EMBL/GenBank/DDBJ whole genome shotgun (WGS) entry which is preliminary data.</text>
</comment>
<dbReference type="Pfam" id="PF00022">
    <property type="entry name" value="Actin"/>
    <property type="match status" value="1"/>
</dbReference>
<name>A0AAD8PBB8_TARER</name>
<keyword evidence="3" id="KW-0963">Cytoplasm</keyword>
<comment type="similarity">
    <text evidence="2 9">Belongs to the actin family.</text>
</comment>
<keyword evidence="6" id="KW-0067">ATP-binding</keyword>
<dbReference type="FunFam" id="3.90.640.10:FF:000047">
    <property type="entry name" value="Actin, alpha skeletal muscle"/>
    <property type="match status" value="1"/>
</dbReference>
<evidence type="ECO:0000313" key="10">
    <source>
        <dbReference type="EMBL" id="KAK1439411.1"/>
    </source>
</evidence>
<dbReference type="Proteomes" id="UP001229421">
    <property type="component" value="Unassembled WGS sequence"/>
</dbReference>
<keyword evidence="11" id="KW-1185">Reference proteome</keyword>
<dbReference type="Gene3D" id="3.90.640.10">
    <property type="entry name" value="Actin, Chain A, domain 4"/>
    <property type="match status" value="1"/>
</dbReference>
<sequence length="381" mass="42182">MDDSEDLIQPLVFDNGSCIMKAGYAGDDAPTAVFSSIVGKPRHTAGLMIGMGRKDAYIGDEAQSKRGMLNLTYPIHHGVVQNWDDMEKIWHHTFYDRLHVAPDEHPVLLTEASLNPKGNAEKMAQIMFETFNVPAMYVANTAVLSLYASGCTTGIVLESGDGVSHVVPIYEGYGLRQSILRLDIAGAEVTDFLMKMITEKERGYELTTSSDREIVRDMKEKVAYVALDYEQELETAKSSSSGNKEYKLPDGNVMTVGAERFRCAEVLFKPDLIEMEVAGIHEMTYNSIMKCDADLWKDFYGQIVLSGGSTLFPGFAARMDKEITALAPAGMDIKVVAAPERQYSSWIGGSVLASLSIFQKYWISKNEYDESGPAIVHKKCF</sequence>
<evidence type="ECO:0000256" key="2">
    <source>
        <dbReference type="ARBA" id="ARBA00006752"/>
    </source>
</evidence>
<gene>
    <name evidence="10" type="ORF">QVD17_05229</name>
</gene>
<evidence type="ECO:0000256" key="8">
    <source>
        <dbReference type="ARBA" id="ARBA00049360"/>
    </source>
</evidence>
<dbReference type="SUPFAM" id="SSF53067">
    <property type="entry name" value="Actin-like ATPase domain"/>
    <property type="match status" value="2"/>
</dbReference>
<dbReference type="AlphaFoldDB" id="A0AAD8PBB8"/>
<dbReference type="GO" id="GO:0016787">
    <property type="term" value="F:hydrolase activity"/>
    <property type="evidence" value="ECO:0007669"/>
    <property type="project" value="UniProtKB-KW"/>
</dbReference>
<evidence type="ECO:0000256" key="1">
    <source>
        <dbReference type="ARBA" id="ARBA00004245"/>
    </source>
</evidence>
<dbReference type="FunFam" id="3.30.420.40:FF:000291">
    <property type="entry name" value="Actin, alpha skeletal muscle"/>
    <property type="match status" value="1"/>
</dbReference>
<organism evidence="10 11">
    <name type="scientific">Tagetes erecta</name>
    <name type="common">African marigold</name>
    <dbReference type="NCBI Taxonomy" id="13708"/>
    <lineage>
        <taxon>Eukaryota</taxon>
        <taxon>Viridiplantae</taxon>
        <taxon>Streptophyta</taxon>
        <taxon>Embryophyta</taxon>
        <taxon>Tracheophyta</taxon>
        <taxon>Spermatophyta</taxon>
        <taxon>Magnoliopsida</taxon>
        <taxon>eudicotyledons</taxon>
        <taxon>Gunneridae</taxon>
        <taxon>Pentapetalae</taxon>
        <taxon>asterids</taxon>
        <taxon>campanulids</taxon>
        <taxon>Asterales</taxon>
        <taxon>Asteraceae</taxon>
        <taxon>Asteroideae</taxon>
        <taxon>Heliantheae alliance</taxon>
        <taxon>Tageteae</taxon>
        <taxon>Tagetes</taxon>
    </lineage>
</organism>
<dbReference type="GO" id="GO:0005856">
    <property type="term" value="C:cytoskeleton"/>
    <property type="evidence" value="ECO:0007669"/>
    <property type="project" value="UniProtKB-SubCell"/>
</dbReference>